<organism evidence="2">
    <name type="scientific">marine sediment metagenome</name>
    <dbReference type="NCBI Taxonomy" id="412755"/>
    <lineage>
        <taxon>unclassified sequences</taxon>
        <taxon>metagenomes</taxon>
        <taxon>ecological metagenomes</taxon>
    </lineage>
</organism>
<accession>X1VND2</accession>
<protein>
    <submittedName>
        <fullName evidence="2">Uncharacterized protein</fullName>
    </submittedName>
</protein>
<sequence>MRCETEIGVRQEARDGKAKEKRRERNASKPVVDHVHSRTQRHAFLPLTLALGSISRLVSPFGRMLDFMVPAPPAPAAPAKFMLVALFEILPAESLAAPIPIPFILWLCESVDDLVPCTKLDLRAALRGELLSRAAV</sequence>
<proteinExistence type="predicted"/>
<name>X1VND2_9ZZZZ</name>
<comment type="caution">
    <text evidence="2">The sequence shown here is derived from an EMBL/GenBank/DDBJ whole genome shotgun (WGS) entry which is preliminary data.</text>
</comment>
<feature type="region of interest" description="Disordered" evidence="1">
    <location>
        <begin position="1"/>
        <end position="32"/>
    </location>
</feature>
<evidence type="ECO:0000313" key="2">
    <source>
        <dbReference type="EMBL" id="GAJ10255.1"/>
    </source>
</evidence>
<dbReference type="EMBL" id="BARW01032164">
    <property type="protein sequence ID" value="GAJ10255.1"/>
    <property type="molecule type" value="Genomic_DNA"/>
</dbReference>
<reference evidence="2" key="1">
    <citation type="journal article" date="2014" name="Front. Microbiol.">
        <title>High frequency of phylogenetically diverse reductive dehalogenase-homologous genes in deep subseafloor sedimentary metagenomes.</title>
        <authorList>
            <person name="Kawai M."/>
            <person name="Futagami T."/>
            <person name="Toyoda A."/>
            <person name="Takaki Y."/>
            <person name="Nishi S."/>
            <person name="Hori S."/>
            <person name="Arai W."/>
            <person name="Tsubouchi T."/>
            <person name="Morono Y."/>
            <person name="Uchiyama I."/>
            <person name="Ito T."/>
            <person name="Fujiyama A."/>
            <person name="Inagaki F."/>
            <person name="Takami H."/>
        </authorList>
    </citation>
    <scope>NUCLEOTIDE SEQUENCE</scope>
    <source>
        <strain evidence="2">Expedition CK06-06</strain>
    </source>
</reference>
<dbReference type="AlphaFoldDB" id="X1VND2"/>
<gene>
    <name evidence="2" type="ORF">S12H4_50970</name>
</gene>
<evidence type="ECO:0000256" key="1">
    <source>
        <dbReference type="SAM" id="MobiDB-lite"/>
    </source>
</evidence>